<accession>X0VL62</accession>
<name>X0VL62_9ZZZZ</name>
<dbReference type="AlphaFoldDB" id="X0VL62"/>
<dbReference type="PANTHER" id="PTHR40396:SF1">
    <property type="entry name" value="ATPASE AAA-TYPE CORE DOMAIN-CONTAINING PROTEIN"/>
    <property type="match status" value="1"/>
</dbReference>
<gene>
    <name evidence="2" type="ORF">S01H1_39826</name>
</gene>
<reference evidence="2" key="1">
    <citation type="journal article" date="2014" name="Front. Microbiol.">
        <title>High frequency of phylogenetically diverse reductive dehalogenase-homologous genes in deep subseafloor sedimentary metagenomes.</title>
        <authorList>
            <person name="Kawai M."/>
            <person name="Futagami T."/>
            <person name="Toyoda A."/>
            <person name="Takaki Y."/>
            <person name="Nishi S."/>
            <person name="Hori S."/>
            <person name="Arai W."/>
            <person name="Tsubouchi T."/>
            <person name="Morono Y."/>
            <person name="Uchiyama I."/>
            <person name="Ito T."/>
            <person name="Fujiyama A."/>
            <person name="Inagaki F."/>
            <person name="Takami H."/>
        </authorList>
    </citation>
    <scope>NUCLEOTIDE SEQUENCE</scope>
    <source>
        <strain evidence="2">Expedition CK06-06</strain>
    </source>
</reference>
<feature type="domain" description="ATPase AAA-type core" evidence="1">
    <location>
        <begin position="75"/>
        <end position="145"/>
    </location>
</feature>
<dbReference type="Gene3D" id="3.40.50.300">
    <property type="entry name" value="P-loop containing nucleotide triphosphate hydrolases"/>
    <property type="match status" value="1"/>
</dbReference>
<protein>
    <recommendedName>
        <fullName evidence="1">ATPase AAA-type core domain-containing protein</fullName>
    </recommendedName>
</protein>
<dbReference type="Pfam" id="PF13304">
    <property type="entry name" value="AAA_21"/>
    <property type="match status" value="1"/>
</dbReference>
<feature type="non-terminal residue" evidence="2">
    <location>
        <position position="1"/>
    </location>
</feature>
<dbReference type="PANTHER" id="PTHR40396">
    <property type="entry name" value="ATPASE-LIKE PROTEIN"/>
    <property type="match status" value="1"/>
</dbReference>
<dbReference type="GO" id="GO:0005524">
    <property type="term" value="F:ATP binding"/>
    <property type="evidence" value="ECO:0007669"/>
    <property type="project" value="InterPro"/>
</dbReference>
<dbReference type="EMBL" id="BARS01025173">
    <property type="protein sequence ID" value="GAG01306.1"/>
    <property type="molecule type" value="Genomic_DNA"/>
</dbReference>
<dbReference type="GO" id="GO:0016887">
    <property type="term" value="F:ATP hydrolysis activity"/>
    <property type="evidence" value="ECO:0007669"/>
    <property type="project" value="InterPro"/>
</dbReference>
<sequence length="199" mass="22473">SINEEEEISGLRVASFDLLFAIDEIYKNKKLYNIFQEAMCDILNLDDVHFEASYTKKGRKRVRALAIKTQGSDYADVAEYSDGTLAVAAILAALFSKKRDGPMLFVEELENCLHPSALEKLVRFLQDHAHKWPVLITTHSPYLLNCVNPEDVNVAIVDEKGAAHFEKVHNTKQLRDYLKSGFMSFGDMLASNFEDVLGK</sequence>
<comment type="caution">
    <text evidence="2">The sequence shown here is derived from an EMBL/GenBank/DDBJ whole genome shotgun (WGS) entry which is preliminary data.</text>
</comment>
<evidence type="ECO:0000313" key="2">
    <source>
        <dbReference type="EMBL" id="GAG01306.1"/>
    </source>
</evidence>
<dbReference type="SUPFAM" id="SSF52540">
    <property type="entry name" value="P-loop containing nucleoside triphosphate hydrolases"/>
    <property type="match status" value="1"/>
</dbReference>
<organism evidence="2">
    <name type="scientific">marine sediment metagenome</name>
    <dbReference type="NCBI Taxonomy" id="412755"/>
    <lineage>
        <taxon>unclassified sequences</taxon>
        <taxon>metagenomes</taxon>
        <taxon>ecological metagenomes</taxon>
    </lineage>
</organism>
<dbReference type="InterPro" id="IPR027417">
    <property type="entry name" value="P-loop_NTPase"/>
</dbReference>
<dbReference type="InterPro" id="IPR003959">
    <property type="entry name" value="ATPase_AAA_core"/>
</dbReference>
<proteinExistence type="predicted"/>
<evidence type="ECO:0000259" key="1">
    <source>
        <dbReference type="Pfam" id="PF13304"/>
    </source>
</evidence>